<dbReference type="Proteomes" id="UP000013137">
    <property type="component" value="Unassembled WGS sequence"/>
</dbReference>
<dbReference type="AlphaFoldDB" id="N9SRU7"/>
<comment type="caution">
    <text evidence="7">The sequence shown here is derived from an EMBL/GenBank/DDBJ whole genome shotgun (WGS) entry which is preliminary data.</text>
</comment>
<dbReference type="Pfam" id="PF09520">
    <property type="entry name" value="RE_TdeIII"/>
    <property type="match status" value="2"/>
</dbReference>
<keyword evidence="1" id="KW-0540">Nuclease</keyword>
<dbReference type="EC" id="3.1.21.4" evidence="6"/>
<protein>
    <recommendedName>
        <fullName evidence="6">type II site-specific deoxyribonuclease</fullName>
        <ecNumber evidence="6">3.1.21.4</ecNumber>
    </recommendedName>
</protein>
<keyword evidence="2" id="KW-0680">Restriction system</keyword>
<dbReference type="EMBL" id="AMWK01000004">
    <property type="protein sequence ID" value="ENY54099.1"/>
    <property type="molecule type" value="Genomic_DNA"/>
</dbReference>
<reference evidence="7 8" key="1">
    <citation type="journal article" date="2013" name="Genome Announc.">
        <title>Draft Genome Sequences of Mycoplasma alkalescens, Mycoplasma arginini, and Mycoplasma bovigenitalium, Three Species with Equivocal Pathogenic Status for Cattle.</title>
        <authorList>
            <person name="Manso-Silvan L."/>
            <person name="Tardy F."/>
            <person name="Baranowski E."/>
            <person name="Barre A."/>
            <person name="Blanchard A."/>
            <person name="Breton M."/>
            <person name="Couture C."/>
            <person name="Citti C."/>
            <person name="Dordet-Frisoni E."/>
            <person name="Dupuy V."/>
            <person name="Gaurivaud P."/>
            <person name="Jacob D."/>
            <person name="Lemaitre C."/>
            <person name="Nikolski M."/>
            <person name="Nouvel L.X."/>
            <person name="Poumarat F."/>
            <person name="Thebault P."/>
            <person name="Theil S."/>
            <person name="Thiaucourt F."/>
            <person name="Sirand-Pugnet P."/>
        </authorList>
    </citation>
    <scope>NUCLEOTIDE SEQUENCE [LARGE SCALE GENOMIC DNA]</scope>
    <source>
        <strain evidence="7 8">14918</strain>
    </source>
</reference>
<evidence type="ECO:0000256" key="3">
    <source>
        <dbReference type="ARBA" id="ARBA00022759"/>
    </source>
</evidence>
<accession>N9SRU7</accession>
<dbReference type="PATRIC" id="fig|1188234.3.peg.150"/>
<name>N9SRU7_9BACT</name>
<keyword evidence="3 7" id="KW-0255">Endonuclease</keyword>
<organism evidence="7 8">
    <name type="scientific">Metamycoplasma alkalescens 14918</name>
    <dbReference type="NCBI Taxonomy" id="1188234"/>
    <lineage>
        <taxon>Bacteria</taxon>
        <taxon>Bacillati</taxon>
        <taxon>Mycoplasmatota</taxon>
        <taxon>Mycoplasmoidales</taxon>
        <taxon>Metamycoplasmataceae</taxon>
        <taxon>Metamycoplasma</taxon>
    </lineage>
</organism>
<dbReference type="OrthoDB" id="397760at2"/>
<gene>
    <name evidence="7" type="ORF">MALK_1610</name>
</gene>
<evidence type="ECO:0000256" key="5">
    <source>
        <dbReference type="ARBA" id="ARBA00093760"/>
    </source>
</evidence>
<dbReference type="InterPro" id="IPR019045">
    <property type="entry name" value="Restrct_endonuc_II_HinfI"/>
</dbReference>
<keyword evidence="8" id="KW-1185">Reference proteome</keyword>
<dbReference type="REBASE" id="66157">
    <property type="entry name" value="Mal14918ORF1620P"/>
</dbReference>
<dbReference type="RefSeq" id="WP_002881072.1">
    <property type="nucleotide sequence ID" value="NZ_AMWK01000004.1"/>
</dbReference>
<evidence type="ECO:0000313" key="7">
    <source>
        <dbReference type="EMBL" id="ENY54099.1"/>
    </source>
</evidence>
<evidence type="ECO:0000313" key="8">
    <source>
        <dbReference type="Proteomes" id="UP000013137"/>
    </source>
</evidence>
<dbReference type="InterPro" id="IPR054784">
    <property type="entry name" value="HpyAIV-type_restriction_enz"/>
</dbReference>
<keyword evidence="4" id="KW-0378">Hydrolase</keyword>
<sequence length="277" mass="32738">MFITYDDFCELIEEHINGKEKQNFYLTLLEKVIKNPTRFCGLFRLSNAKTKLLQNITHSKEIKFGDIIEEVTTIYISKMGYQNLEKKLINDNKSESLHADQFFTDGENLYIVEMKIRDDHDSSKKRGQLENFLKKIDLVKLNYNNTNINAIMWFVDDKHTKNRKYYKEELNKKSKPNCNIFLYYGAEFFKTLKNGKESWNELTELITKYREDNSNIDISVPDFGSSDKIYEALLKLDNKYWKKLNSNNTKYKALREELFSEGDNLSKAEKARSSNAR</sequence>
<dbReference type="GO" id="GO:0004519">
    <property type="term" value="F:endonuclease activity"/>
    <property type="evidence" value="ECO:0007669"/>
    <property type="project" value="UniProtKB-KW"/>
</dbReference>
<evidence type="ECO:0000256" key="6">
    <source>
        <dbReference type="ARBA" id="ARBA00093790"/>
    </source>
</evidence>
<comment type="catalytic activity">
    <reaction evidence="5">
        <text>Endonucleolytic cleavage of DNA to give specific double-stranded fragments with terminal 5'-phosphates.</text>
        <dbReference type="EC" id="3.1.21.4"/>
    </reaction>
</comment>
<dbReference type="NCBIfam" id="NF045832">
    <property type="entry name" value="restrict_HpyAIV"/>
    <property type="match status" value="1"/>
</dbReference>
<evidence type="ECO:0000256" key="4">
    <source>
        <dbReference type="ARBA" id="ARBA00022801"/>
    </source>
</evidence>
<evidence type="ECO:0000256" key="1">
    <source>
        <dbReference type="ARBA" id="ARBA00022722"/>
    </source>
</evidence>
<dbReference type="eggNOG" id="ENOG502ZSDN">
    <property type="taxonomic scope" value="Bacteria"/>
</dbReference>
<proteinExistence type="predicted"/>
<evidence type="ECO:0000256" key="2">
    <source>
        <dbReference type="ARBA" id="ARBA00022747"/>
    </source>
</evidence>